<dbReference type="AlphaFoldDB" id="A0A403T723"/>
<gene>
    <name evidence="1" type="ORF">D9O31_24655</name>
</gene>
<organism evidence="1 2">
    <name type="scientific">Salmonella enterica</name>
    <name type="common">Salmonella choleraesuis</name>
    <dbReference type="NCBI Taxonomy" id="28901"/>
    <lineage>
        <taxon>Bacteria</taxon>
        <taxon>Pseudomonadati</taxon>
        <taxon>Pseudomonadota</taxon>
        <taxon>Gammaproteobacteria</taxon>
        <taxon>Enterobacterales</taxon>
        <taxon>Enterobacteriaceae</taxon>
        <taxon>Salmonella</taxon>
    </lineage>
</organism>
<reference evidence="1 2" key="1">
    <citation type="submission" date="2018-10" db="EMBL/GenBank/DDBJ databases">
        <authorList>
            <consortium name="PulseNet: The National Subtyping Network for Foodborne Disease Surveillance"/>
            <person name="Tarr C.L."/>
            <person name="Trees E."/>
            <person name="Katz L.S."/>
            <person name="Carleton-Romer H.A."/>
            <person name="Stroika S."/>
            <person name="Kucerova Z."/>
            <person name="Roache K.F."/>
            <person name="Sabol A.L."/>
            <person name="Besser J."/>
            <person name="Gerner-Smidt P."/>
        </authorList>
    </citation>
    <scope>NUCLEOTIDE SEQUENCE [LARGE SCALE GENOMIC DNA]</scope>
    <source>
        <strain evidence="1 2">PNUSAS052121</strain>
    </source>
</reference>
<proteinExistence type="predicted"/>
<evidence type="ECO:0000313" key="2">
    <source>
        <dbReference type="Proteomes" id="UP000839526"/>
    </source>
</evidence>
<name>A0A403T723_SALER</name>
<accession>A0A403T723</accession>
<comment type="caution">
    <text evidence="1">The sequence shown here is derived from an EMBL/GenBank/DDBJ whole genome shotgun (WGS) entry which is preliminary data.</text>
</comment>
<dbReference type="EMBL" id="RWAH01000042">
    <property type="protein sequence ID" value="MMS79595.1"/>
    <property type="molecule type" value="Genomic_DNA"/>
</dbReference>
<evidence type="ECO:0000313" key="1">
    <source>
        <dbReference type="EMBL" id="MMS79595.1"/>
    </source>
</evidence>
<dbReference type="Proteomes" id="UP000839526">
    <property type="component" value="Unassembled WGS sequence"/>
</dbReference>
<sequence>MTEQTATIRRHVISGDWSAINSGEYSLTDSGLRHNGNGLVWLRSGVSVHEADHDAGFSGLDKVSFEYHAPLRADNALENKIKMGVVHPQNIDNYCHNIISISPAWREFTHRKNGQPLATFAVQVNPQGRKQAASGWYIWRNPDQKDKYALLNTGQHAGLIAEHERRGWIREAPDYLTGIIRDNAEFSRLMIRLGYVQVRTRKITGLKETFWLYRSSHRELADNTPLRPQESAPRKASAPVVHTMTKPHPWFKRVALDGKWQYVYADHIHFLTKKRHRVDGVRVQGYTAGGLKVEVLQ</sequence>
<protein>
    <submittedName>
        <fullName evidence="1">Uncharacterized protein</fullName>
    </submittedName>
</protein>